<keyword evidence="1" id="KW-0472">Membrane</keyword>
<evidence type="ECO:0000313" key="3">
    <source>
        <dbReference type="Proteomes" id="UP000004994"/>
    </source>
</evidence>
<dbReference type="PaxDb" id="4081-Solyc09g055830.1.1"/>
<sequence length="121" mass="13717">MLRGKGMCIGSILPPEHGALELLTALFRFIRTWSSSAELLGAANKRENRMGFDLAGCFVSLRLAGKRFCVFWWLLFWLISGVTARIRRGIRMSMLWQFHPEGNRLLLQQVQGSPLSSSSNF</sequence>
<reference evidence="2" key="2">
    <citation type="submission" date="2019-01" db="UniProtKB">
        <authorList>
            <consortium name="EnsemblPlants"/>
        </authorList>
    </citation>
    <scope>IDENTIFICATION</scope>
    <source>
        <strain evidence="2">cv. Heinz 1706</strain>
    </source>
</reference>
<dbReference type="Gramene" id="Solyc09g055830.1.1">
    <property type="protein sequence ID" value="Solyc09g055830.1.1.1"/>
    <property type="gene ID" value="Solyc09g055830.1"/>
</dbReference>
<reference evidence="2" key="1">
    <citation type="journal article" date="2012" name="Nature">
        <title>The tomato genome sequence provides insights into fleshy fruit evolution.</title>
        <authorList>
            <consortium name="Tomato Genome Consortium"/>
        </authorList>
    </citation>
    <scope>NUCLEOTIDE SEQUENCE [LARGE SCALE GENOMIC DNA]</scope>
    <source>
        <strain evidence="2">cv. Heinz 1706</strain>
    </source>
</reference>
<dbReference type="Proteomes" id="UP000004994">
    <property type="component" value="Chromosome 9"/>
</dbReference>
<dbReference type="EnsemblPlants" id="Solyc09g055830.1.1">
    <property type="protein sequence ID" value="Solyc09g055830.1.1.1"/>
    <property type="gene ID" value="Solyc09g055830.1"/>
</dbReference>
<organism evidence="2">
    <name type="scientific">Solanum lycopersicum</name>
    <name type="common">Tomato</name>
    <name type="synonym">Lycopersicon esculentum</name>
    <dbReference type="NCBI Taxonomy" id="4081"/>
    <lineage>
        <taxon>Eukaryota</taxon>
        <taxon>Viridiplantae</taxon>
        <taxon>Streptophyta</taxon>
        <taxon>Embryophyta</taxon>
        <taxon>Tracheophyta</taxon>
        <taxon>Spermatophyta</taxon>
        <taxon>Magnoliopsida</taxon>
        <taxon>eudicotyledons</taxon>
        <taxon>Gunneridae</taxon>
        <taxon>Pentapetalae</taxon>
        <taxon>asterids</taxon>
        <taxon>lamiids</taxon>
        <taxon>Solanales</taxon>
        <taxon>Solanaceae</taxon>
        <taxon>Solanoideae</taxon>
        <taxon>Solaneae</taxon>
        <taxon>Solanum</taxon>
        <taxon>Solanum subgen. Lycopersicon</taxon>
    </lineage>
</organism>
<keyword evidence="3" id="KW-1185">Reference proteome</keyword>
<accession>A0A3Q7I3H5</accession>
<dbReference type="InParanoid" id="A0A3Q7I3H5"/>
<keyword evidence="1" id="KW-0812">Transmembrane</keyword>
<dbReference type="AlphaFoldDB" id="A0A3Q7I3H5"/>
<name>A0A3Q7I3H5_SOLLC</name>
<evidence type="ECO:0000256" key="1">
    <source>
        <dbReference type="SAM" id="Phobius"/>
    </source>
</evidence>
<feature type="transmembrane region" description="Helical" evidence="1">
    <location>
        <begin position="70"/>
        <end position="86"/>
    </location>
</feature>
<protein>
    <submittedName>
        <fullName evidence="2">Uncharacterized protein</fullName>
    </submittedName>
</protein>
<proteinExistence type="predicted"/>
<keyword evidence="1" id="KW-1133">Transmembrane helix</keyword>
<evidence type="ECO:0000313" key="2">
    <source>
        <dbReference type="EnsemblPlants" id="Solyc09g055830.1.1.1"/>
    </source>
</evidence>